<dbReference type="AlphaFoldDB" id="A0A507B7U1"/>
<evidence type="ECO:0008006" key="4">
    <source>
        <dbReference type="Google" id="ProtNLM"/>
    </source>
</evidence>
<feature type="transmembrane region" description="Helical" evidence="1">
    <location>
        <begin position="299"/>
        <end position="316"/>
    </location>
</feature>
<dbReference type="EMBL" id="SKBQ01000023">
    <property type="protein sequence ID" value="TPX15196.1"/>
    <property type="molecule type" value="Genomic_DNA"/>
</dbReference>
<organism evidence="2 3">
    <name type="scientific">Thyridium curvatum</name>
    <dbReference type="NCBI Taxonomy" id="1093900"/>
    <lineage>
        <taxon>Eukaryota</taxon>
        <taxon>Fungi</taxon>
        <taxon>Dikarya</taxon>
        <taxon>Ascomycota</taxon>
        <taxon>Pezizomycotina</taxon>
        <taxon>Sordariomycetes</taxon>
        <taxon>Sordariomycetidae</taxon>
        <taxon>Thyridiales</taxon>
        <taxon>Thyridiaceae</taxon>
        <taxon>Thyridium</taxon>
    </lineage>
</organism>
<feature type="transmembrane region" description="Helical" evidence="1">
    <location>
        <begin position="328"/>
        <end position="349"/>
    </location>
</feature>
<dbReference type="Proteomes" id="UP000319257">
    <property type="component" value="Unassembled WGS sequence"/>
</dbReference>
<dbReference type="GeneID" id="41972201"/>
<dbReference type="OrthoDB" id="4021778at2759"/>
<dbReference type="PANTHER" id="PTHR12459:SF15">
    <property type="entry name" value="TRANSMEMBRANE PROTEIN 135"/>
    <property type="match status" value="1"/>
</dbReference>
<accession>A0A507B7U1</accession>
<evidence type="ECO:0000313" key="2">
    <source>
        <dbReference type="EMBL" id="TPX15196.1"/>
    </source>
</evidence>
<dbReference type="InParanoid" id="A0A507B7U1"/>
<protein>
    <recommendedName>
        <fullName evidence="4">Integral membrane protein</fullName>
    </recommendedName>
</protein>
<reference evidence="2 3" key="1">
    <citation type="submission" date="2019-06" db="EMBL/GenBank/DDBJ databases">
        <title>Draft genome sequence of the filamentous fungus Phialemoniopsis curvata isolated from diesel fuel.</title>
        <authorList>
            <person name="Varaljay V.A."/>
            <person name="Lyon W.J."/>
            <person name="Crouch A.L."/>
            <person name="Drake C.E."/>
            <person name="Hollomon J.M."/>
            <person name="Nadeau L.J."/>
            <person name="Nunn H.S."/>
            <person name="Stevenson B.S."/>
            <person name="Bojanowski C.L."/>
            <person name="Crookes-Goodson W.J."/>
        </authorList>
    </citation>
    <scope>NUCLEOTIDE SEQUENCE [LARGE SCALE GENOMIC DNA]</scope>
    <source>
        <strain evidence="2 3">D216</strain>
    </source>
</reference>
<keyword evidence="1" id="KW-0812">Transmembrane</keyword>
<comment type="caution">
    <text evidence="2">The sequence shown here is derived from an EMBL/GenBank/DDBJ whole genome shotgun (WGS) entry which is preliminary data.</text>
</comment>
<dbReference type="RefSeq" id="XP_030996907.1">
    <property type="nucleotide sequence ID" value="XM_031139199.1"/>
</dbReference>
<dbReference type="InterPro" id="IPR026749">
    <property type="entry name" value="Tmem135"/>
</dbReference>
<dbReference type="PANTHER" id="PTHR12459">
    <property type="entry name" value="TRANSMEMBRANE PROTEIN 135-RELATED"/>
    <property type="match status" value="1"/>
</dbReference>
<proteinExistence type="predicted"/>
<name>A0A507B7U1_9PEZI</name>
<keyword evidence="1" id="KW-1133">Transmembrane helix</keyword>
<gene>
    <name evidence="2" type="ORF">E0L32_004754</name>
</gene>
<keyword evidence="1" id="KW-0472">Membrane</keyword>
<evidence type="ECO:0000313" key="3">
    <source>
        <dbReference type="Proteomes" id="UP000319257"/>
    </source>
</evidence>
<sequence>MDSTNVAAPLATSVMQTRPGMRTLDKIEQGIPPVLRPLLRAYLLGYASAVAPRLLTLMLQHLTRRRRGSTGARTRQKSPFPASFKRISRMGLELQRFPTFCAALVGGSTLLQSKETPSFTDTVVAKSDVPPGVRYKKIRYAGRTLDLTLFASTRAVDVIVGELWSQRKARRLAAGKWTKTEVLISKLADPAMFATSCALIMWTWIYLPARLPRAYNKWIGSAAAVDIRLIQALQRCRTGELRYGEDTGQAPLLEGMCADYYWPLEWGDPARSVPFPCEMVHMGCGPSCEYHALDRFYRSFRWSMATYLPLNLLLVLRRPNRRALLRALLSASRSSAFLGAFITLFYYGVCLARTRLGPRLLGADHAARQRIDGGICVGTGCALCGWSILIENAGRRKDMALFVAPRALATLLPRRYAWSKQWRETLVFAASTAVVFTCALENRRRVRGVLGGILGGVLSA</sequence>
<keyword evidence="3" id="KW-1185">Reference proteome</keyword>
<evidence type="ECO:0000256" key="1">
    <source>
        <dbReference type="SAM" id="Phobius"/>
    </source>
</evidence>